<comment type="caution">
    <text evidence="1">The sequence shown here is derived from an EMBL/GenBank/DDBJ whole genome shotgun (WGS) entry which is preliminary data.</text>
</comment>
<sequence length="204" mass="22956">MTIHAIARESGSPNLDATCCLTLRLVSTDPAWISLLDAEGVAWTDGTNRSLADVVPAVMIIPQDTPAILAREFRGLVAKGAAAVCEPGVWPAERLNQMPAWRMPYENECFCGLDSKEDSRAVEVQRGTLGRGMVFRLPFRLCDLWADRRLARRFIALGNGDTIYEDMAAVVKKNVRRVIVEILKHAFFGQELPYVHKWYYPKEY</sequence>
<organism evidence="1">
    <name type="scientific">marine sediment metagenome</name>
    <dbReference type="NCBI Taxonomy" id="412755"/>
    <lineage>
        <taxon>unclassified sequences</taxon>
        <taxon>metagenomes</taxon>
        <taxon>ecological metagenomes</taxon>
    </lineage>
</organism>
<protein>
    <submittedName>
        <fullName evidence="1">Uncharacterized protein</fullName>
    </submittedName>
</protein>
<reference evidence="1" key="1">
    <citation type="journal article" date="2014" name="Front. Microbiol.">
        <title>High frequency of phylogenetically diverse reductive dehalogenase-homologous genes in deep subseafloor sedimentary metagenomes.</title>
        <authorList>
            <person name="Kawai M."/>
            <person name="Futagami T."/>
            <person name="Toyoda A."/>
            <person name="Takaki Y."/>
            <person name="Nishi S."/>
            <person name="Hori S."/>
            <person name="Arai W."/>
            <person name="Tsubouchi T."/>
            <person name="Morono Y."/>
            <person name="Uchiyama I."/>
            <person name="Ito T."/>
            <person name="Fujiyama A."/>
            <person name="Inagaki F."/>
            <person name="Takami H."/>
        </authorList>
    </citation>
    <scope>NUCLEOTIDE SEQUENCE</scope>
    <source>
        <strain evidence="1">Expedition CK06-06</strain>
    </source>
</reference>
<feature type="non-terminal residue" evidence="1">
    <location>
        <position position="204"/>
    </location>
</feature>
<evidence type="ECO:0000313" key="1">
    <source>
        <dbReference type="EMBL" id="GAG93769.1"/>
    </source>
</evidence>
<accession>X1BCS8</accession>
<proteinExistence type="predicted"/>
<gene>
    <name evidence="1" type="ORF">S01H4_40749</name>
</gene>
<name>X1BCS8_9ZZZZ</name>
<dbReference type="EMBL" id="BART01022225">
    <property type="protein sequence ID" value="GAG93769.1"/>
    <property type="molecule type" value="Genomic_DNA"/>
</dbReference>
<dbReference type="AlphaFoldDB" id="X1BCS8"/>